<reference evidence="6 7" key="1">
    <citation type="submission" date="2019-09" db="EMBL/GenBank/DDBJ databases">
        <authorList>
            <person name="Depoorter E."/>
        </authorList>
    </citation>
    <scope>NUCLEOTIDE SEQUENCE [LARGE SCALE GENOMIC DNA]</scope>
    <source>
        <strain evidence="6">LMG 20980</strain>
    </source>
</reference>
<gene>
    <name evidence="6" type="ORF">BAN20980_01449</name>
    <name evidence="5" type="ORF">JQK92_08055</name>
</gene>
<evidence type="ECO:0000313" key="5">
    <source>
        <dbReference type="EMBL" id="MBM2766378.1"/>
    </source>
</evidence>
<name>A0A6P2G520_9BURK</name>
<dbReference type="RefSeq" id="WP_174925614.1">
    <property type="nucleotide sequence ID" value="NZ_CABVLY010000004.1"/>
</dbReference>
<evidence type="ECO:0000256" key="2">
    <source>
        <dbReference type="ARBA" id="ARBA00023002"/>
    </source>
</evidence>
<dbReference type="SUPFAM" id="SSF51735">
    <property type="entry name" value="NAD(P)-binding Rossmann-fold domains"/>
    <property type="match status" value="1"/>
</dbReference>
<proteinExistence type="inferred from homology"/>
<evidence type="ECO:0000259" key="3">
    <source>
        <dbReference type="Pfam" id="PF03807"/>
    </source>
</evidence>
<reference evidence="5 8" key="2">
    <citation type="submission" date="2021-02" db="EMBL/GenBank/DDBJ databases">
        <title>Draft genome of the type strains Burkholderia anthina DSM16086.</title>
        <authorList>
            <person name="Hertel R."/>
            <person name="Meissner J."/>
            <person name="Poehlein A."/>
            <person name="Daniel R."/>
            <person name="Commichau F.M."/>
        </authorList>
    </citation>
    <scope>NUCLEOTIDE SEQUENCE [LARGE SCALE GENOMIC DNA]</scope>
    <source>
        <strain evidence="5 8">DSM 16086</strain>
    </source>
</reference>
<comment type="similarity">
    <text evidence="1">Belongs to the pyrroline-5-carboxylate reductase family.</text>
</comment>
<dbReference type="InterPro" id="IPR029036">
    <property type="entry name" value="P5CR_dimer"/>
</dbReference>
<keyword evidence="2" id="KW-0560">Oxidoreductase</keyword>
<dbReference type="PANTHER" id="PTHR11645">
    <property type="entry name" value="PYRROLINE-5-CARBOXYLATE REDUCTASE"/>
    <property type="match status" value="1"/>
</dbReference>
<dbReference type="Proteomes" id="UP000755577">
    <property type="component" value="Unassembled WGS sequence"/>
</dbReference>
<accession>A0A6P2G520</accession>
<dbReference type="AlphaFoldDB" id="A0A6P2G520"/>
<dbReference type="Pfam" id="PF14748">
    <property type="entry name" value="P5CR_dimer"/>
    <property type="match status" value="1"/>
</dbReference>
<dbReference type="EMBL" id="JAFCIQ010000004">
    <property type="protein sequence ID" value="MBM2766378.1"/>
    <property type="molecule type" value="Genomic_DNA"/>
</dbReference>
<feature type="domain" description="Pyrroline-5-carboxylate reductase catalytic N-terminal" evidence="3">
    <location>
        <begin position="4"/>
        <end position="93"/>
    </location>
</feature>
<evidence type="ECO:0000313" key="8">
    <source>
        <dbReference type="Proteomes" id="UP000755577"/>
    </source>
</evidence>
<dbReference type="GO" id="GO:0004735">
    <property type="term" value="F:pyrroline-5-carboxylate reductase activity"/>
    <property type="evidence" value="ECO:0007669"/>
    <property type="project" value="TreeGrafter"/>
</dbReference>
<evidence type="ECO:0000259" key="4">
    <source>
        <dbReference type="Pfam" id="PF14748"/>
    </source>
</evidence>
<dbReference type="InterPro" id="IPR036291">
    <property type="entry name" value="NAD(P)-bd_dom_sf"/>
</dbReference>
<dbReference type="SUPFAM" id="SSF48179">
    <property type="entry name" value="6-phosphogluconate dehydrogenase C-terminal domain-like"/>
    <property type="match status" value="1"/>
</dbReference>
<dbReference type="InterPro" id="IPR008927">
    <property type="entry name" value="6-PGluconate_DH-like_C_sf"/>
</dbReference>
<dbReference type="Pfam" id="PF03807">
    <property type="entry name" value="F420_oxidored"/>
    <property type="match status" value="1"/>
</dbReference>
<dbReference type="GO" id="GO:0055129">
    <property type="term" value="P:L-proline biosynthetic process"/>
    <property type="evidence" value="ECO:0007669"/>
    <property type="project" value="TreeGrafter"/>
</dbReference>
<evidence type="ECO:0000313" key="6">
    <source>
        <dbReference type="EMBL" id="VVU48750.1"/>
    </source>
</evidence>
<sequence>MTVKLGVLGVGDLTEKMVCGLRRGASDIDILLSPRNRARAERLAREFGCRLMADNQAVADAADVVLVGVRPAQLRDLATTVRLKDGQPLVSVVGGVPVETLAHLFGPRACCRAMLSVASEINRSTVAIYPSDSAAGALLGSLGNVVRLTTERDFELAMVSACMNGWFYFLIDALQGWFEKKGLPSEIARQLVFSSIEDCVAYSRHKRALTAGQIGEAIAVPGTYTELGLSVLESLGANTGWGIAADKVFEQLMAQNQPSCDS</sequence>
<dbReference type="InterPro" id="IPR028939">
    <property type="entry name" value="P5C_Rdtase_cat_N"/>
</dbReference>
<keyword evidence="8" id="KW-1185">Reference proteome</keyword>
<organism evidence="6 7">
    <name type="scientific">Burkholderia anthina</name>
    <dbReference type="NCBI Taxonomy" id="179879"/>
    <lineage>
        <taxon>Bacteria</taxon>
        <taxon>Pseudomonadati</taxon>
        <taxon>Pseudomonadota</taxon>
        <taxon>Betaproteobacteria</taxon>
        <taxon>Burkholderiales</taxon>
        <taxon>Burkholderiaceae</taxon>
        <taxon>Burkholderia</taxon>
        <taxon>Burkholderia cepacia complex</taxon>
    </lineage>
</organism>
<dbReference type="GeneID" id="56499479"/>
<dbReference type="Gene3D" id="3.40.50.720">
    <property type="entry name" value="NAD(P)-binding Rossmann-like Domain"/>
    <property type="match status" value="1"/>
</dbReference>
<feature type="domain" description="Pyrroline-5-carboxylate reductase dimerisation" evidence="4">
    <location>
        <begin position="158"/>
        <end position="240"/>
    </location>
</feature>
<dbReference type="EMBL" id="CABVLY010000004">
    <property type="protein sequence ID" value="VVU48750.1"/>
    <property type="molecule type" value="Genomic_DNA"/>
</dbReference>
<evidence type="ECO:0000256" key="1">
    <source>
        <dbReference type="ARBA" id="ARBA00005525"/>
    </source>
</evidence>
<dbReference type="Proteomes" id="UP000494201">
    <property type="component" value="Unassembled WGS sequence"/>
</dbReference>
<protein>
    <submittedName>
        <fullName evidence="5">NAD(P)-binding domain-containing protein</fullName>
    </submittedName>
    <submittedName>
        <fullName evidence="6">Pyrroline-5-carboxylate reductase</fullName>
    </submittedName>
</protein>
<evidence type="ECO:0000313" key="7">
    <source>
        <dbReference type="Proteomes" id="UP000494201"/>
    </source>
</evidence>
<dbReference type="Gene3D" id="1.10.3730.10">
    <property type="entry name" value="ProC C-terminal domain-like"/>
    <property type="match status" value="1"/>
</dbReference>
<dbReference type="PANTHER" id="PTHR11645:SF0">
    <property type="entry name" value="PYRROLINE-5-CARBOXYLATE REDUCTASE 3"/>
    <property type="match status" value="1"/>
</dbReference>